<evidence type="ECO:0000256" key="1">
    <source>
        <dbReference type="SAM" id="MobiDB-lite"/>
    </source>
</evidence>
<dbReference type="VEuPathDB" id="ToxoDB:CSUI_009627"/>
<sequence>MAAVDLDTSIRQVAENKEAWASLSPKEKLAIIDVLMDRLKVFSEELHEASMEKRDEPEDVTLERAGINEKDDKAPKEGGFSHLDPKTRQAVETASAAAHWMHSSMLVGIWLSVIREYFEAIVRTGKPPAPFSVRPATPRGGENGENEDHQYFVKVGPKGLLFTTMLTLGSMELLVESESAEIQQDLLHERTPQVVAVLGAGNFDAPIDVLTALFIENSVCIYKSSPFNHRVGPVLEQIFQPLIDRHFLLFVEGDVEQGSKMLHHECVTKWYMTGNSRKGWSFSSSVSMDFSLLYEEGEDEEGRFEEVVRSIETANRILWGSPTPPPAPSSSSDVSPAKPVLKLDKPFTTELGSCTPWIICPGKWSRRELEWHASNLAAALLYNGAHICVHPQLLVTCKNWEQREEFLSLLKKYQRDALYIGCYYPDYATRLRNARTKLMELGRKAEDFEIPVSVPLSGRFPHEEAKCVILATDLPEDNFIAVEEMFCPVCGEVPLDTPPTVADFLPVAVNYVNEKVRGTLSTSVSVKTNGIKDEQAVDDAILNLRYGSVHVNTVTMLAIAFPSLVWGGHPGATIYNLQSGMGFFGNCYGFAKPVKSVVRAPFLNFTQILIAPSNKHNVRKMAKLWRRIVTAVIDRRTTQGWFSFTGQITKIVSALVANL</sequence>
<evidence type="ECO:0000313" key="3">
    <source>
        <dbReference type="Proteomes" id="UP000221165"/>
    </source>
</evidence>
<evidence type="ECO:0000313" key="2">
    <source>
        <dbReference type="EMBL" id="PHJ16557.1"/>
    </source>
</evidence>
<dbReference type="SUPFAM" id="SSF53720">
    <property type="entry name" value="ALDH-like"/>
    <property type="match status" value="1"/>
</dbReference>
<proteinExistence type="predicted"/>
<dbReference type="AlphaFoldDB" id="A0A2C6KG95"/>
<dbReference type="InterPro" id="IPR016163">
    <property type="entry name" value="Ald_DH_C"/>
</dbReference>
<organism evidence="2 3">
    <name type="scientific">Cystoisospora suis</name>
    <dbReference type="NCBI Taxonomy" id="483139"/>
    <lineage>
        <taxon>Eukaryota</taxon>
        <taxon>Sar</taxon>
        <taxon>Alveolata</taxon>
        <taxon>Apicomplexa</taxon>
        <taxon>Conoidasida</taxon>
        <taxon>Coccidia</taxon>
        <taxon>Eucoccidiorida</taxon>
        <taxon>Eimeriorina</taxon>
        <taxon>Sarcocystidae</taxon>
        <taxon>Cystoisospora</taxon>
    </lineage>
</organism>
<accession>A0A2C6KG95</accession>
<gene>
    <name evidence="2" type="ORF">CSUI_009627</name>
</gene>
<comment type="caution">
    <text evidence="2">The sequence shown here is derived from an EMBL/GenBank/DDBJ whole genome shotgun (WGS) entry which is preliminary data.</text>
</comment>
<dbReference type="InterPro" id="IPR016161">
    <property type="entry name" value="Ald_DH/histidinol_DH"/>
</dbReference>
<keyword evidence="3" id="KW-1185">Reference proteome</keyword>
<dbReference type="RefSeq" id="XP_067918284.1">
    <property type="nucleotide sequence ID" value="XM_068069740.1"/>
</dbReference>
<protein>
    <submittedName>
        <fullName evidence="2">Aldehyde</fullName>
    </submittedName>
</protein>
<dbReference type="Gene3D" id="3.40.309.10">
    <property type="entry name" value="Aldehyde Dehydrogenase, Chain A, domain 2"/>
    <property type="match status" value="1"/>
</dbReference>
<dbReference type="EMBL" id="MIGC01005820">
    <property type="protein sequence ID" value="PHJ16557.1"/>
    <property type="molecule type" value="Genomic_DNA"/>
</dbReference>
<dbReference type="Gene3D" id="3.40.605.10">
    <property type="entry name" value="Aldehyde Dehydrogenase, Chain A, domain 1"/>
    <property type="match status" value="1"/>
</dbReference>
<dbReference type="InterPro" id="IPR016162">
    <property type="entry name" value="Ald_DH_N"/>
</dbReference>
<dbReference type="Proteomes" id="UP000221165">
    <property type="component" value="Unassembled WGS sequence"/>
</dbReference>
<dbReference type="GO" id="GO:0016620">
    <property type="term" value="F:oxidoreductase activity, acting on the aldehyde or oxo group of donors, NAD or NADP as acceptor"/>
    <property type="evidence" value="ECO:0007669"/>
    <property type="project" value="InterPro"/>
</dbReference>
<dbReference type="OrthoDB" id="40137at2759"/>
<dbReference type="GeneID" id="94432951"/>
<reference evidence="2 3" key="1">
    <citation type="journal article" date="2017" name="Int. J. Parasitol.">
        <title>The genome of the protozoan parasite Cystoisospora suis and a reverse vaccinology approach to identify vaccine candidates.</title>
        <authorList>
            <person name="Palmieri N."/>
            <person name="Shrestha A."/>
            <person name="Ruttkowski B."/>
            <person name="Beck T."/>
            <person name="Vogl C."/>
            <person name="Tomley F."/>
            <person name="Blake D.P."/>
            <person name="Joachim A."/>
        </authorList>
    </citation>
    <scope>NUCLEOTIDE SEQUENCE [LARGE SCALE GENOMIC DNA]</scope>
    <source>
        <strain evidence="2 3">Wien I</strain>
    </source>
</reference>
<feature type="compositionally biased region" description="Basic and acidic residues" evidence="1">
    <location>
        <begin position="66"/>
        <end position="76"/>
    </location>
</feature>
<feature type="region of interest" description="Disordered" evidence="1">
    <location>
        <begin position="50"/>
        <end position="83"/>
    </location>
</feature>
<name>A0A2C6KG95_9APIC</name>